<dbReference type="PANTHER" id="PTHR42811">
    <property type="entry name" value="SERINE ACETYLTRANSFERASE"/>
    <property type="match status" value="1"/>
</dbReference>
<name>A0AB33IRJ8_9BACT</name>
<dbReference type="InterPro" id="IPR001451">
    <property type="entry name" value="Hexapep"/>
</dbReference>
<dbReference type="EC" id="2.3.1.30" evidence="5"/>
<evidence type="ECO:0000256" key="3">
    <source>
        <dbReference type="ARBA" id="ARBA00022737"/>
    </source>
</evidence>
<evidence type="ECO:0000313" key="6">
    <source>
        <dbReference type="EMBL" id="BFO72280.1"/>
    </source>
</evidence>
<keyword evidence="4 5" id="KW-0012">Acyltransferase</keyword>
<dbReference type="InterPro" id="IPR011004">
    <property type="entry name" value="Trimer_LpxA-like_sf"/>
</dbReference>
<gene>
    <name evidence="6" type="ORF">GTC17253_22460</name>
</gene>
<evidence type="ECO:0000256" key="2">
    <source>
        <dbReference type="ARBA" id="ARBA00022679"/>
    </source>
</evidence>
<dbReference type="PROSITE" id="PS00101">
    <property type="entry name" value="HEXAPEP_TRANSFERASES"/>
    <property type="match status" value="1"/>
</dbReference>
<evidence type="ECO:0000256" key="4">
    <source>
        <dbReference type="ARBA" id="ARBA00023315"/>
    </source>
</evidence>
<dbReference type="AlphaFoldDB" id="A0AB33IRJ8"/>
<comment type="catalytic activity">
    <reaction evidence="5">
        <text>L-serine + acetyl-CoA = O-acetyl-L-serine + CoA</text>
        <dbReference type="Rhea" id="RHEA:24560"/>
        <dbReference type="ChEBI" id="CHEBI:33384"/>
        <dbReference type="ChEBI" id="CHEBI:57287"/>
        <dbReference type="ChEBI" id="CHEBI:57288"/>
        <dbReference type="ChEBI" id="CHEBI:58340"/>
        <dbReference type="EC" id="2.3.1.30"/>
    </reaction>
</comment>
<dbReference type="Gene3D" id="2.160.10.10">
    <property type="entry name" value="Hexapeptide repeat proteins"/>
    <property type="match status" value="1"/>
</dbReference>
<evidence type="ECO:0000256" key="1">
    <source>
        <dbReference type="ARBA" id="ARBA00007274"/>
    </source>
</evidence>
<dbReference type="EMBL" id="AP035785">
    <property type="protein sequence ID" value="BFO72280.1"/>
    <property type="molecule type" value="Genomic_DNA"/>
</dbReference>
<dbReference type="InterPro" id="IPR045304">
    <property type="entry name" value="LbH_SAT"/>
</dbReference>
<protein>
    <recommendedName>
        <fullName evidence="5">Serine acetyltransferase</fullName>
        <ecNumber evidence="5">2.3.1.30</ecNumber>
    </recommendedName>
</protein>
<dbReference type="InterPro" id="IPR005881">
    <property type="entry name" value="Ser_O-AcTrfase"/>
</dbReference>
<reference evidence="6" key="1">
    <citation type="submission" date="2024-07" db="EMBL/GenBank/DDBJ databases">
        <title>Complete genome sequence of Prevotella sp. YM-2024 GTC17253.</title>
        <authorList>
            <person name="Hayashi M."/>
            <person name="Muto Y."/>
            <person name="Tanaka K."/>
            <person name="Niwa H."/>
        </authorList>
    </citation>
    <scope>NUCLEOTIDE SEQUENCE</scope>
    <source>
        <strain evidence="6">GTC17253</strain>
    </source>
</reference>
<dbReference type="GO" id="GO:0006535">
    <property type="term" value="P:cysteine biosynthetic process from serine"/>
    <property type="evidence" value="ECO:0007669"/>
    <property type="project" value="InterPro"/>
</dbReference>
<dbReference type="SUPFAM" id="SSF51161">
    <property type="entry name" value="Trimeric LpxA-like enzymes"/>
    <property type="match status" value="1"/>
</dbReference>
<sequence>MSFNLSMFVQSIKADLVQVRGGVGLKDFLSAVLLNQSFKRILLYRVCHYCNNKILSSVLGIIDRLVSTHYNVYIVKDAEIGKGFCIGHCFSIIISQCKIGNNVVVMQQVTIGSSRGGKRAGVPVIGDNVFIGCGAKILGNVHIGNHVMIGANAVVTHDVPDGAVVGGVPAKILSMDGVEQSKLWCLPYNTHC</sequence>
<keyword evidence="2 5" id="KW-0808">Transferase</keyword>
<evidence type="ECO:0000256" key="5">
    <source>
        <dbReference type="PIRNR" id="PIRNR000441"/>
    </source>
</evidence>
<dbReference type="PIRSF" id="PIRSF000441">
    <property type="entry name" value="CysE"/>
    <property type="match status" value="1"/>
</dbReference>
<dbReference type="CDD" id="cd03354">
    <property type="entry name" value="LbH_SAT"/>
    <property type="match status" value="1"/>
</dbReference>
<organism evidence="6">
    <name type="scientific">Prevotella sp. GTC17253</name>
    <dbReference type="NCBI Taxonomy" id="3236793"/>
    <lineage>
        <taxon>Bacteria</taxon>
        <taxon>Pseudomonadati</taxon>
        <taxon>Bacteroidota</taxon>
        <taxon>Bacteroidia</taxon>
        <taxon>Bacteroidales</taxon>
        <taxon>Prevotellaceae</taxon>
        <taxon>Prevotella</taxon>
    </lineage>
</organism>
<dbReference type="GO" id="GO:0005737">
    <property type="term" value="C:cytoplasm"/>
    <property type="evidence" value="ECO:0007669"/>
    <property type="project" value="InterPro"/>
</dbReference>
<proteinExistence type="inferred from homology"/>
<dbReference type="InterPro" id="IPR018357">
    <property type="entry name" value="Hexapep_transf_CS"/>
</dbReference>
<comment type="similarity">
    <text evidence="1 5">Belongs to the transferase hexapeptide repeat family.</text>
</comment>
<dbReference type="GO" id="GO:0009001">
    <property type="term" value="F:serine O-acetyltransferase activity"/>
    <property type="evidence" value="ECO:0007669"/>
    <property type="project" value="UniProtKB-EC"/>
</dbReference>
<keyword evidence="3" id="KW-0677">Repeat</keyword>
<dbReference type="Pfam" id="PF00132">
    <property type="entry name" value="Hexapep"/>
    <property type="match status" value="1"/>
</dbReference>
<accession>A0AB33IRJ8</accession>